<dbReference type="EMBL" id="JABFCR010000007">
    <property type="protein sequence ID" value="NNU33312.1"/>
    <property type="molecule type" value="Genomic_DNA"/>
</dbReference>
<feature type="chain" id="PRO_5046207287" evidence="1">
    <location>
        <begin position="18"/>
        <end position="169"/>
    </location>
</feature>
<protein>
    <submittedName>
        <fullName evidence="2">Molybdopterin-binding protein</fullName>
    </submittedName>
</protein>
<accession>A0ABX1VZF9</accession>
<evidence type="ECO:0000313" key="3">
    <source>
        <dbReference type="Proteomes" id="UP000566071"/>
    </source>
</evidence>
<reference evidence="2 3" key="1">
    <citation type="submission" date="2020-05" db="EMBL/GenBank/DDBJ databases">
        <authorList>
            <person name="Khan S.A."/>
            <person name="Jeon C.O."/>
            <person name="Chun B.H."/>
        </authorList>
    </citation>
    <scope>NUCLEOTIDE SEQUENCE [LARGE SCALE GENOMIC DNA]</scope>
    <source>
        <strain evidence="2 3">S1162</strain>
    </source>
</reference>
<evidence type="ECO:0000256" key="1">
    <source>
        <dbReference type="SAM" id="SignalP"/>
    </source>
</evidence>
<feature type="signal peptide" evidence="1">
    <location>
        <begin position="1"/>
        <end position="17"/>
    </location>
</feature>
<comment type="caution">
    <text evidence="2">The sequence shown here is derived from an EMBL/GenBank/DDBJ whole genome shotgun (WGS) entry which is preliminary data.</text>
</comment>
<organism evidence="2 3">
    <name type="scientific">Mucilaginibacter humi</name>
    <dbReference type="NCBI Taxonomy" id="2732510"/>
    <lineage>
        <taxon>Bacteria</taxon>
        <taxon>Pseudomonadati</taxon>
        <taxon>Bacteroidota</taxon>
        <taxon>Sphingobacteriia</taxon>
        <taxon>Sphingobacteriales</taxon>
        <taxon>Sphingobacteriaceae</taxon>
        <taxon>Mucilaginibacter</taxon>
    </lineage>
</organism>
<dbReference type="Proteomes" id="UP000566071">
    <property type="component" value="Unassembled WGS sequence"/>
</dbReference>
<evidence type="ECO:0000313" key="2">
    <source>
        <dbReference type="EMBL" id="NNU33312.1"/>
    </source>
</evidence>
<keyword evidence="1" id="KW-0732">Signal</keyword>
<gene>
    <name evidence="2" type="ORF">HK413_02470</name>
</gene>
<sequence>MKKILLLLSFCTSVAFAQETVKPTNQFSIGGKVKKGSVITMDSLKQYTIQTIGDIKITDHTGVFKHEDDKLKGILIKDVLSHTQFDVGSPKLLSTLYFVFVAADGYKVVYSSNELYNTEVGNHVYILMEKNGVKTSAMKESLQMTSMMDLKTGRRYLHNLDKIIVGMAE</sequence>
<name>A0ABX1VZF9_9SPHI</name>
<dbReference type="RefSeq" id="WP_175269008.1">
    <property type="nucleotide sequence ID" value="NZ_JABFCR010000007.1"/>
</dbReference>
<keyword evidence="3" id="KW-1185">Reference proteome</keyword>
<proteinExistence type="predicted"/>